<evidence type="ECO:0000256" key="1">
    <source>
        <dbReference type="SAM" id="MobiDB-lite"/>
    </source>
</evidence>
<keyword evidence="3" id="KW-1185">Reference proteome</keyword>
<protein>
    <submittedName>
        <fullName evidence="2">Uncharacterized protein</fullName>
    </submittedName>
</protein>
<dbReference type="EMBL" id="ML979134">
    <property type="protein sequence ID" value="KAF1918225.1"/>
    <property type="molecule type" value="Genomic_DNA"/>
</dbReference>
<feature type="compositionally biased region" description="Basic and acidic residues" evidence="1">
    <location>
        <begin position="20"/>
        <end position="29"/>
    </location>
</feature>
<evidence type="ECO:0000313" key="3">
    <source>
        <dbReference type="Proteomes" id="UP000800096"/>
    </source>
</evidence>
<organism evidence="2 3">
    <name type="scientific">Ampelomyces quisqualis</name>
    <name type="common">Powdery mildew agent</name>
    <dbReference type="NCBI Taxonomy" id="50730"/>
    <lineage>
        <taxon>Eukaryota</taxon>
        <taxon>Fungi</taxon>
        <taxon>Dikarya</taxon>
        <taxon>Ascomycota</taxon>
        <taxon>Pezizomycotina</taxon>
        <taxon>Dothideomycetes</taxon>
        <taxon>Pleosporomycetidae</taxon>
        <taxon>Pleosporales</taxon>
        <taxon>Pleosporineae</taxon>
        <taxon>Phaeosphaeriaceae</taxon>
        <taxon>Ampelomyces</taxon>
    </lineage>
</organism>
<feature type="region of interest" description="Disordered" evidence="1">
    <location>
        <begin position="459"/>
        <end position="479"/>
    </location>
</feature>
<accession>A0A6A5QRC7</accession>
<gene>
    <name evidence="2" type="ORF">BDU57DRAFT_514885</name>
</gene>
<feature type="region of interest" description="Disordered" evidence="1">
    <location>
        <begin position="15"/>
        <end position="63"/>
    </location>
</feature>
<sequence length="509" mass="58067">MSSFTTKQEIAFTHRPCSRQRFDHMRTRSDASTATSSPTGVNTATTSVSTYSTSSTNASSHLKFKQQPYQSAMSVYYQYDENGALQATLTHGTPREGSIHPHVDYYLERGDTVGAYLAQRAMTSYGHIAEDAFHVVPQREESMYHWQPEFYETWQAGETDDSFEVQGGRYCGHPSIVGDNNPAWHASPPFRYPDPEDIRHLHTIYSLLPWIDTARRFRALEGPAVDIVENETNFVFAHDLPKKMLVLYFGRRKVSEFIRTLGPRRDEQFEKCRGRQILVIPRGVSSTAAFRVLASWMSRASQQYCMGSMRQFRVPQNTYAACTLAQTLTLFGLHKDARRVDEFIAREHFRRPIFAVELETLWNSLGGGNRYTYAMIKIVADRLRVYEVGASKKFPMLEEMLQLLERYPQLKARVRDPNLNEMCRPIFSGEWCRSMGIPSREGRANESPGRTLNETVTVQEDGGGAPQQMMEPGPSEKPKIRTRMAAVLRIVPANESRPREDANCNQMAE</sequence>
<name>A0A6A5QRC7_AMPQU</name>
<dbReference type="Proteomes" id="UP000800096">
    <property type="component" value="Unassembled WGS sequence"/>
</dbReference>
<dbReference type="AlphaFoldDB" id="A0A6A5QRC7"/>
<feature type="compositionally biased region" description="Low complexity" evidence="1">
    <location>
        <begin position="30"/>
        <end position="60"/>
    </location>
</feature>
<evidence type="ECO:0000313" key="2">
    <source>
        <dbReference type="EMBL" id="KAF1918225.1"/>
    </source>
</evidence>
<reference evidence="2" key="1">
    <citation type="journal article" date="2020" name="Stud. Mycol.">
        <title>101 Dothideomycetes genomes: a test case for predicting lifestyles and emergence of pathogens.</title>
        <authorList>
            <person name="Haridas S."/>
            <person name="Albert R."/>
            <person name="Binder M."/>
            <person name="Bloem J."/>
            <person name="Labutti K."/>
            <person name="Salamov A."/>
            <person name="Andreopoulos B."/>
            <person name="Baker S."/>
            <person name="Barry K."/>
            <person name="Bills G."/>
            <person name="Bluhm B."/>
            <person name="Cannon C."/>
            <person name="Castanera R."/>
            <person name="Culley D."/>
            <person name="Daum C."/>
            <person name="Ezra D."/>
            <person name="Gonzalez J."/>
            <person name="Henrissat B."/>
            <person name="Kuo A."/>
            <person name="Liang C."/>
            <person name="Lipzen A."/>
            <person name="Lutzoni F."/>
            <person name="Magnuson J."/>
            <person name="Mondo S."/>
            <person name="Nolan M."/>
            <person name="Ohm R."/>
            <person name="Pangilinan J."/>
            <person name="Park H.-J."/>
            <person name="Ramirez L."/>
            <person name="Alfaro M."/>
            <person name="Sun H."/>
            <person name="Tritt A."/>
            <person name="Yoshinaga Y."/>
            <person name="Zwiers L.-H."/>
            <person name="Turgeon B."/>
            <person name="Goodwin S."/>
            <person name="Spatafora J."/>
            <person name="Crous P."/>
            <person name="Grigoriev I."/>
        </authorList>
    </citation>
    <scope>NUCLEOTIDE SEQUENCE</scope>
    <source>
        <strain evidence="2">HMLAC05119</strain>
    </source>
</reference>
<proteinExistence type="predicted"/>
<dbReference type="OrthoDB" id="3793524at2759"/>